<evidence type="ECO:0000256" key="3">
    <source>
        <dbReference type="ARBA" id="ARBA00022692"/>
    </source>
</evidence>
<feature type="transmembrane region" description="Helical" evidence="8">
    <location>
        <begin position="32"/>
        <end position="50"/>
    </location>
</feature>
<accession>S9WRB6</accession>
<evidence type="ECO:0000256" key="2">
    <source>
        <dbReference type="ARBA" id="ARBA00022448"/>
    </source>
</evidence>
<comment type="subcellular location">
    <subcellularLocation>
        <location evidence="1 8">Membrane</location>
        <topology evidence="1 8">Multi-pass membrane protein</topology>
    </subcellularLocation>
</comment>
<evidence type="ECO:0000256" key="6">
    <source>
        <dbReference type="ARBA" id="ARBA00023136"/>
    </source>
</evidence>
<evidence type="ECO:0000256" key="1">
    <source>
        <dbReference type="ARBA" id="ARBA00004141"/>
    </source>
</evidence>
<sequence>MSATVEVEDLSSATNEGEQLFKGLSWSQRIQGYLFFLSLGLFASLMSWIALAGGRYWKYTVLSTMGSLMSICSTIVIMGPMAQLGYMFDEYRRTATFLYLGSLVLSLILAFTFKSFFVCFLCGILQYGCLTWYSLSYIPYGRETVIALISRN</sequence>
<dbReference type="GO" id="GO:0012505">
    <property type="term" value="C:endomembrane system"/>
    <property type="evidence" value="ECO:0007669"/>
    <property type="project" value="UniProtKB-ARBA"/>
</dbReference>
<reference evidence="9 10" key="1">
    <citation type="submission" date="2020-08" db="EMBL/GenBank/DDBJ databases">
        <authorList>
            <person name="Newling K."/>
            <person name="Davey J."/>
            <person name="Forrester S."/>
        </authorList>
    </citation>
    <scope>NUCLEOTIDE SEQUENCE [LARGE SCALE GENOMIC DNA]</scope>
    <source>
        <strain evidence="10">Crithidia deanei Carvalho (ATCC PRA-265)</strain>
    </source>
</reference>
<dbReference type="OrthoDB" id="73614at2759"/>
<dbReference type="PANTHER" id="PTHR23137">
    <property type="entry name" value="VESICLE TRANSPORT PROTEIN-RELATED"/>
    <property type="match status" value="1"/>
</dbReference>
<keyword evidence="4 8" id="KW-0653">Protein transport</keyword>
<evidence type="ECO:0000256" key="8">
    <source>
        <dbReference type="RuleBase" id="RU363111"/>
    </source>
</evidence>
<gene>
    <name evidence="9" type="ORF">ADEAN_000460900</name>
</gene>
<evidence type="ECO:0000256" key="5">
    <source>
        <dbReference type="ARBA" id="ARBA00022989"/>
    </source>
</evidence>
<proteinExistence type="inferred from homology"/>
<feature type="transmembrane region" description="Helical" evidence="8">
    <location>
        <begin position="97"/>
        <end position="127"/>
    </location>
</feature>
<dbReference type="PANTHER" id="PTHR23137:SF38">
    <property type="entry name" value="VESICLE TRANSPORT PROTEIN"/>
    <property type="match status" value="1"/>
</dbReference>
<dbReference type="GO" id="GO:0016192">
    <property type="term" value="P:vesicle-mediated transport"/>
    <property type="evidence" value="ECO:0007669"/>
    <property type="project" value="InterPro"/>
</dbReference>
<keyword evidence="5 8" id="KW-1133">Transmembrane helix</keyword>
<dbReference type="GO" id="GO:0005737">
    <property type="term" value="C:cytoplasm"/>
    <property type="evidence" value="ECO:0007669"/>
    <property type="project" value="UniProtKB-ARBA"/>
</dbReference>
<dbReference type="VEuPathDB" id="TriTrypDB:ADEAN_000460900"/>
<keyword evidence="6 8" id="KW-0472">Membrane</keyword>
<dbReference type="GO" id="GO:0015031">
    <property type="term" value="P:protein transport"/>
    <property type="evidence" value="ECO:0007669"/>
    <property type="project" value="UniProtKB-KW"/>
</dbReference>
<name>S9WRB6_9TRYP</name>
<organism evidence="9 10">
    <name type="scientific">Angomonas deanei</name>
    <dbReference type="NCBI Taxonomy" id="59799"/>
    <lineage>
        <taxon>Eukaryota</taxon>
        <taxon>Discoba</taxon>
        <taxon>Euglenozoa</taxon>
        <taxon>Kinetoplastea</taxon>
        <taxon>Metakinetoplastina</taxon>
        <taxon>Trypanosomatida</taxon>
        <taxon>Trypanosomatidae</taxon>
        <taxon>Strigomonadinae</taxon>
        <taxon>Angomonas</taxon>
    </lineage>
</organism>
<dbReference type="InterPro" id="IPR011691">
    <property type="entry name" value="Vesicle_transpt_SFT2"/>
</dbReference>
<evidence type="ECO:0000313" key="10">
    <source>
        <dbReference type="Proteomes" id="UP000515908"/>
    </source>
</evidence>
<keyword evidence="3 8" id="KW-0812">Transmembrane</keyword>
<comment type="similarity">
    <text evidence="7 8">Belongs to the SFT2 family.</text>
</comment>
<dbReference type="Pfam" id="PF04178">
    <property type="entry name" value="Got1"/>
    <property type="match status" value="1"/>
</dbReference>
<dbReference type="Proteomes" id="UP000515908">
    <property type="component" value="Chromosome 08"/>
</dbReference>
<keyword evidence="10" id="KW-1185">Reference proteome</keyword>
<evidence type="ECO:0000313" key="9">
    <source>
        <dbReference type="EMBL" id="CAD2217131.1"/>
    </source>
</evidence>
<dbReference type="InterPro" id="IPR007305">
    <property type="entry name" value="Vesicle_transpt_Got1/SFT2"/>
</dbReference>
<dbReference type="EMBL" id="LR877152">
    <property type="protein sequence ID" value="CAD2217131.1"/>
    <property type="molecule type" value="Genomic_DNA"/>
</dbReference>
<evidence type="ECO:0000256" key="4">
    <source>
        <dbReference type="ARBA" id="ARBA00022927"/>
    </source>
</evidence>
<comment type="function">
    <text evidence="8">May be involved in fusion of retrograde transport vesicles derived from an endocytic compartment with the Golgi complex.</text>
</comment>
<feature type="transmembrane region" description="Helical" evidence="8">
    <location>
        <begin position="56"/>
        <end position="77"/>
    </location>
</feature>
<protein>
    <recommendedName>
        <fullName evidence="8">Vesicle transport protein</fullName>
    </recommendedName>
</protein>
<keyword evidence="2 8" id="KW-0813">Transport</keyword>
<dbReference type="AlphaFoldDB" id="S9WRB6"/>
<dbReference type="GO" id="GO:0016020">
    <property type="term" value="C:membrane"/>
    <property type="evidence" value="ECO:0007669"/>
    <property type="project" value="UniProtKB-SubCell"/>
</dbReference>
<evidence type="ECO:0000256" key="7">
    <source>
        <dbReference type="ARBA" id="ARBA00025800"/>
    </source>
</evidence>
<comment type="caution">
    <text evidence="8">Lacks conserved residue(s) required for the propagation of feature annotation.</text>
</comment>